<reference evidence="2 3" key="1">
    <citation type="submission" date="2018-06" db="EMBL/GenBank/DDBJ databases">
        <title>Sphaerisporangium craniellae sp. nov., isolated from a marine sponge in the South China Sea.</title>
        <authorList>
            <person name="Li L."/>
        </authorList>
    </citation>
    <scope>NUCLEOTIDE SEQUENCE [LARGE SCALE GENOMIC DNA]</scope>
    <source>
        <strain evidence="2 3">LHW63015</strain>
    </source>
</reference>
<dbReference type="Pfam" id="PF05694">
    <property type="entry name" value="SBP56"/>
    <property type="match status" value="1"/>
</dbReference>
<dbReference type="PANTHER" id="PTHR23300">
    <property type="entry name" value="METHANETHIOL OXIDASE"/>
    <property type="match status" value="1"/>
</dbReference>
<evidence type="ECO:0000313" key="2">
    <source>
        <dbReference type="EMBL" id="RBQ19849.1"/>
    </source>
</evidence>
<organism evidence="2 3">
    <name type="scientific">Spongiactinospora rosea</name>
    <dbReference type="NCBI Taxonomy" id="2248750"/>
    <lineage>
        <taxon>Bacteria</taxon>
        <taxon>Bacillati</taxon>
        <taxon>Actinomycetota</taxon>
        <taxon>Actinomycetes</taxon>
        <taxon>Streptosporangiales</taxon>
        <taxon>Streptosporangiaceae</taxon>
        <taxon>Spongiactinospora</taxon>
    </lineage>
</organism>
<keyword evidence="3" id="KW-1185">Reference proteome</keyword>
<proteinExistence type="inferred from homology"/>
<comment type="caution">
    <text evidence="2">The sequence shown here is derived from an EMBL/GenBank/DDBJ whole genome shotgun (WGS) entry which is preliminary data.</text>
</comment>
<dbReference type="EMBL" id="QMEY01000004">
    <property type="protein sequence ID" value="RBQ19849.1"/>
    <property type="molecule type" value="Genomic_DNA"/>
</dbReference>
<accession>A0A366M2L4</accession>
<dbReference type="PANTHER" id="PTHR23300:SF0">
    <property type="entry name" value="METHANETHIOL OXIDASE"/>
    <property type="match status" value="1"/>
</dbReference>
<evidence type="ECO:0000313" key="3">
    <source>
        <dbReference type="Proteomes" id="UP000253303"/>
    </source>
</evidence>
<dbReference type="GO" id="GO:0008430">
    <property type="term" value="F:selenium binding"/>
    <property type="evidence" value="ECO:0007669"/>
    <property type="project" value="InterPro"/>
</dbReference>
<dbReference type="AlphaFoldDB" id="A0A366M2L4"/>
<name>A0A366M2L4_9ACTN</name>
<dbReference type="OrthoDB" id="9768634at2"/>
<sequence>MLVQPDPTFYPSAREAMRGPRERHAYVALLDAQGEGRPDALATVDLDPSSPGYGAVANVTDMPVAGDELHHFGWNVCSAALCPYAPHPHVERRYLIVPGLRSSRVYVFDTKPDPLRPTLVKTIEPATLAERTGYSRPHTVHCGTDAIYVSALGDAAGDAPGGVFMLDHDTFEPLGRWEVERGPQRLHYDFWWHLGHDTMITSEWGTPNMIEAGPDLNLLVNRQYGHRLHVWDLRKRVHLQEIDLGDQHQMALELRPAHDPTKTYGFVNTVISVEDLSANIFTWYLEDGEWKAKKVITIPAEPADPALLPEPLKGFGAVPPLVTDISLTLDDRILLVSAWGTGELLAYDVSDPFNPRQTGSVRIGGIVGRTAHPGSPGVARNGGPQMVETSRDGRRVYFTNSLYRSWDDVFYPDGVTSWLAKADLAGDGSLSLDAGFLADFAGDGRRAHQVRLQGGDASSDSYCFP</sequence>
<protein>
    <submittedName>
        <fullName evidence="2">Selenium-binding protein</fullName>
    </submittedName>
</protein>
<comment type="similarity">
    <text evidence="1">Belongs to the selenium-binding protein family.</text>
</comment>
<dbReference type="SUPFAM" id="SSF75011">
    <property type="entry name" value="3-carboxy-cis,cis-mucoante lactonizing enzyme"/>
    <property type="match status" value="1"/>
</dbReference>
<dbReference type="Proteomes" id="UP000253303">
    <property type="component" value="Unassembled WGS sequence"/>
</dbReference>
<gene>
    <name evidence="2" type="ORF">DP939_14180</name>
</gene>
<evidence type="ECO:0000256" key="1">
    <source>
        <dbReference type="ARBA" id="ARBA00005606"/>
    </source>
</evidence>
<dbReference type="InterPro" id="IPR008826">
    <property type="entry name" value="Se-bd"/>
</dbReference>
<dbReference type="RefSeq" id="WP_113981115.1">
    <property type="nucleotide sequence ID" value="NZ_QMEY01000004.1"/>
</dbReference>